<evidence type="ECO:0000313" key="3">
    <source>
        <dbReference type="EMBL" id="KAF0383846.1"/>
    </source>
</evidence>
<dbReference type="Proteomes" id="UP000439903">
    <property type="component" value="Unassembled WGS sequence"/>
</dbReference>
<proteinExistence type="predicted"/>
<feature type="DNA-binding region" description="HMG box" evidence="1">
    <location>
        <begin position="26"/>
        <end position="94"/>
    </location>
</feature>
<evidence type="ECO:0000259" key="2">
    <source>
        <dbReference type="PROSITE" id="PS50118"/>
    </source>
</evidence>
<dbReference type="GO" id="GO:0005634">
    <property type="term" value="C:nucleus"/>
    <property type="evidence" value="ECO:0007669"/>
    <property type="project" value="UniProtKB-UniRule"/>
</dbReference>
<dbReference type="EMBL" id="WTPW01002392">
    <property type="protein sequence ID" value="KAF0383846.1"/>
    <property type="molecule type" value="Genomic_DNA"/>
</dbReference>
<keyword evidence="4" id="KW-1185">Reference proteome</keyword>
<sequence length="154" mass="18441">MEFPTIQMPSILEIQEFDIEELSKNINKSLNAFFLYRREFMKRALANGLRIKMTEISKMAAKAWGKEPRKIKKAYIKVSRKVDDLLQRKKQEKKIFQIVYDHNMEMVPQEAVYQVYQQPLQFIPPDEYICSLNVDDIALLYLYNINVINFYPFF</sequence>
<feature type="domain" description="HMG box" evidence="2">
    <location>
        <begin position="26"/>
        <end position="94"/>
    </location>
</feature>
<dbReference type="GO" id="GO:0003677">
    <property type="term" value="F:DNA binding"/>
    <property type="evidence" value="ECO:0007669"/>
    <property type="project" value="UniProtKB-UniRule"/>
</dbReference>
<dbReference type="SUPFAM" id="SSF47095">
    <property type="entry name" value="HMG-box"/>
    <property type="match status" value="1"/>
</dbReference>
<dbReference type="Pfam" id="PF00505">
    <property type="entry name" value="HMG_box"/>
    <property type="match status" value="1"/>
</dbReference>
<evidence type="ECO:0000313" key="4">
    <source>
        <dbReference type="Proteomes" id="UP000439903"/>
    </source>
</evidence>
<dbReference type="OrthoDB" id="2409984at2759"/>
<dbReference type="Gene3D" id="1.10.30.10">
    <property type="entry name" value="High mobility group box domain"/>
    <property type="match status" value="1"/>
</dbReference>
<keyword evidence="1" id="KW-0238">DNA-binding</keyword>
<name>A0A8H3X0R2_GIGMA</name>
<evidence type="ECO:0000256" key="1">
    <source>
        <dbReference type="PROSITE-ProRule" id="PRU00267"/>
    </source>
</evidence>
<comment type="caution">
    <text evidence="3">The sequence shown here is derived from an EMBL/GenBank/DDBJ whole genome shotgun (WGS) entry which is preliminary data.</text>
</comment>
<organism evidence="3 4">
    <name type="scientific">Gigaspora margarita</name>
    <dbReference type="NCBI Taxonomy" id="4874"/>
    <lineage>
        <taxon>Eukaryota</taxon>
        <taxon>Fungi</taxon>
        <taxon>Fungi incertae sedis</taxon>
        <taxon>Mucoromycota</taxon>
        <taxon>Glomeromycotina</taxon>
        <taxon>Glomeromycetes</taxon>
        <taxon>Diversisporales</taxon>
        <taxon>Gigasporaceae</taxon>
        <taxon>Gigaspora</taxon>
    </lineage>
</organism>
<accession>A0A8H3X0R2</accession>
<gene>
    <name evidence="3" type="ORF">F8M41_011706</name>
</gene>
<dbReference type="PROSITE" id="PS50118">
    <property type="entry name" value="HMG_BOX_2"/>
    <property type="match status" value="1"/>
</dbReference>
<keyword evidence="1" id="KW-0539">Nucleus</keyword>
<dbReference type="InterPro" id="IPR036910">
    <property type="entry name" value="HMG_box_dom_sf"/>
</dbReference>
<dbReference type="SMART" id="SM00398">
    <property type="entry name" value="HMG"/>
    <property type="match status" value="1"/>
</dbReference>
<dbReference type="AlphaFoldDB" id="A0A8H3X0R2"/>
<protein>
    <submittedName>
        <fullName evidence="3">MATA-HMG</fullName>
    </submittedName>
</protein>
<dbReference type="InterPro" id="IPR009071">
    <property type="entry name" value="HMG_box_dom"/>
</dbReference>
<reference evidence="3 4" key="1">
    <citation type="journal article" date="2019" name="Environ. Microbiol.">
        <title>At the nexus of three kingdoms: the genome of the mycorrhizal fungus Gigaspora margarita provides insights into plant, endobacterial and fungal interactions.</title>
        <authorList>
            <person name="Venice F."/>
            <person name="Ghignone S."/>
            <person name="Salvioli di Fossalunga A."/>
            <person name="Amselem J."/>
            <person name="Novero M."/>
            <person name="Xianan X."/>
            <person name="Sedzielewska Toro K."/>
            <person name="Morin E."/>
            <person name="Lipzen A."/>
            <person name="Grigoriev I.V."/>
            <person name="Henrissat B."/>
            <person name="Martin F.M."/>
            <person name="Bonfante P."/>
        </authorList>
    </citation>
    <scope>NUCLEOTIDE SEQUENCE [LARGE SCALE GENOMIC DNA]</scope>
    <source>
        <strain evidence="3 4">BEG34</strain>
    </source>
</reference>